<reference evidence="1 2" key="1">
    <citation type="submission" date="2024-02" db="EMBL/GenBank/DDBJ databases">
        <authorList>
            <person name="Daric V."/>
            <person name="Darras S."/>
        </authorList>
    </citation>
    <scope>NUCLEOTIDE SEQUENCE [LARGE SCALE GENOMIC DNA]</scope>
</reference>
<dbReference type="PANTHER" id="PTHR43591">
    <property type="entry name" value="METHYLTRANSFERASE"/>
    <property type="match status" value="1"/>
</dbReference>
<evidence type="ECO:0000313" key="2">
    <source>
        <dbReference type="Proteomes" id="UP001642483"/>
    </source>
</evidence>
<keyword evidence="2" id="KW-1185">Reference proteome</keyword>
<dbReference type="Gene3D" id="3.40.50.150">
    <property type="entry name" value="Vaccinia Virus protein VP39"/>
    <property type="match status" value="1"/>
</dbReference>
<evidence type="ECO:0008006" key="3">
    <source>
        <dbReference type="Google" id="ProtNLM"/>
    </source>
</evidence>
<dbReference type="CDD" id="cd02440">
    <property type="entry name" value="AdoMet_MTases"/>
    <property type="match status" value="1"/>
</dbReference>
<dbReference type="Proteomes" id="UP001642483">
    <property type="component" value="Unassembled WGS sequence"/>
</dbReference>
<organism evidence="1 2">
    <name type="scientific">Clavelina lepadiformis</name>
    <name type="common">Light-bulb sea squirt</name>
    <name type="synonym">Ascidia lepadiformis</name>
    <dbReference type="NCBI Taxonomy" id="159417"/>
    <lineage>
        <taxon>Eukaryota</taxon>
        <taxon>Metazoa</taxon>
        <taxon>Chordata</taxon>
        <taxon>Tunicata</taxon>
        <taxon>Ascidiacea</taxon>
        <taxon>Aplousobranchia</taxon>
        <taxon>Clavelinidae</taxon>
        <taxon>Clavelina</taxon>
    </lineage>
</organism>
<protein>
    <recommendedName>
        <fullName evidence="3">Methyltransferase domain-containing protein</fullName>
    </recommendedName>
</protein>
<accession>A0ABP0F3X6</accession>
<proteinExistence type="predicted"/>
<comment type="caution">
    <text evidence="1">The sequence shown here is derived from an EMBL/GenBank/DDBJ whole genome shotgun (WGS) entry which is preliminary data.</text>
</comment>
<sequence>MSQNEKETRISNIVSQLSLCAEHNVLIYDKCAREYDDLAEVFGFDVPRRIADCCMKNLSLPKGTTVKSCTALDVAAGTGITAEALKKAGFTGAIDGFDGSSEMVKVAATKQIHRTIVQHLALPNHPLPFAGKTYDVVVIGSAMNPGHVPHECLHDFLDLLKPGGILLFNVSHLTTTDPDGQASGSVRRILQDMSKEGKGECILDEVNSLNLGLCCFIRLVVCWWSCYFIRI</sequence>
<evidence type="ECO:0000313" key="1">
    <source>
        <dbReference type="EMBL" id="CAK8674423.1"/>
    </source>
</evidence>
<dbReference type="EMBL" id="CAWYQH010000013">
    <property type="protein sequence ID" value="CAK8674423.1"/>
    <property type="molecule type" value="Genomic_DNA"/>
</dbReference>
<dbReference type="PANTHER" id="PTHR43591:SF110">
    <property type="entry name" value="RHODANESE DOMAIN-CONTAINING PROTEIN"/>
    <property type="match status" value="1"/>
</dbReference>
<dbReference type="Pfam" id="PF01209">
    <property type="entry name" value="Ubie_methyltran"/>
    <property type="match status" value="1"/>
</dbReference>
<name>A0ABP0F3X6_CLALP</name>
<dbReference type="SUPFAM" id="SSF53335">
    <property type="entry name" value="S-adenosyl-L-methionine-dependent methyltransferases"/>
    <property type="match status" value="1"/>
</dbReference>
<gene>
    <name evidence="1" type="ORF">CVLEPA_LOCUS4123</name>
</gene>
<dbReference type="InterPro" id="IPR029063">
    <property type="entry name" value="SAM-dependent_MTases_sf"/>
</dbReference>